<protein>
    <submittedName>
        <fullName evidence="2">Uncharacterized protein</fullName>
    </submittedName>
</protein>
<proteinExistence type="predicted"/>
<gene>
    <name evidence="2" type="ORF">KI387_039115</name>
</gene>
<organism evidence="2 3">
    <name type="scientific">Taxus chinensis</name>
    <name type="common">Chinese yew</name>
    <name type="synonym">Taxus wallichiana var. chinensis</name>
    <dbReference type="NCBI Taxonomy" id="29808"/>
    <lineage>
        <taxon>Eukaryota</taxon>
        <taxon>Viridiplantae</taxon>
        <taxon>Streptophyta</taxon>
        <taxon>Embryophyta</taxon>
        <taxon>Tracheophyta</taxon>
        <taxon>Spermatophyta</taxon>
        <taxon>Pinopsida</taxon>
        <taxon>Pinidae</taxon>
        <taxon>Conifers II</taxon>
        <taxon>Cupressales</taxon>
        <taxon>Taxaceae</taxon>
        <taxon>Taxus</taxon>
    </lineage>
</organism>
<dbReference type="AlphaFoldDB" id="A0AA38FBG1"/>
<keyword evidence="3" id="KW-1185">Reference proteome</keyword>
<dbReference type="Proteomes" id="UP000824469">
    <property type="component" value="Unassembled WGS sequence"/>
</dbReference>
<accession>A0AA38FBG1</accession>
<comment type="caution">
    <text evidence="2">The sequence shown here is derived from an EMBL/GenBank/DDBJ whole genome shotgun (WGS) entry which is preliminary data.</text>
</comment>
<evidence type="ECO:0000313" key="2">
    <source>
        <dbReference type="EMBL" id="KAH9295527.1"/>
    </source>
</evidence>
<name>A0AA38FBG1_TAXCH</name>
<reference evidence="2 3" key="1">
    <citation type="journal article" date="2021" name="Nat. Plants">
        <title>The Taxus genome provides insights into paclitaxel biosynthesis.</title>
        <authorList>
            <person name="Xiong X."/>
            <person name="Gou J."/>
            <person name="Liao Q."/>
            <person name="Li Y."/>
            <person name="Zhou Q."/>
            <person name="Bi G."/>
            <person name="Li C."/>
            <person name="Du R."/>
            <person name="Wang X."/>
            <person name="Sun T."/>
            <person name="Guo L."/>
            <person name="Liang H."/>
            <person name="Lu P."/>
            <person name="Wu Y."/>
            <person name="Zhang Z."/>
            <person name="Ro D.K."/>
            <person name="Shang Y."/>
            <person name="Huang S."/>
            <person name="Yan J."/>
        </authorList>
    </citation>
    <scope>NUCLEOTIDE SEQUENCE [LARGE SCALE GENOMIC DNA]</scope>
    <source>
        <strain evidence="2">Ta-2019</strain>
    </source>
</reference>
<feature type="region of interest" description="Disordered" evidence="1">
    <location>
        <begin position="1"/>
        <end position="51"/>
    </location>
</feature>
<evidence type="ECO:0000256" key="1">
    <source>
        <dbReference type="SAM" id="MobiDB-lite"/>
    </source>
</evidence>
<sequence>MGEEHSPSEPIAAPAVSEDVPDEKGASEYPPVPSAEDHVATNESKALMVVE</sequence>
<feature type="non-terminal residue" evidence="2">
    <location>
        <position position="51"/>
    </location>
</feature>
<evidence type="ECO:0000313" key="3">
    <source>
        <dbReference type="Proteomes" id="UP000824469"/>
    </source>
</evidence>
<dbReference type="EMBL" id="JAHRHJ020000011">
    <property type="protein sequence ID" value="KAH9295527.1"/>
    <property type="molecule type" value="Genomic_DNA"/>
</dbReference>